<protein>
    <submittedName>
        <fullName evidence="1">Uncharacterized protein</fullName>
    </submittedName>
</protein>
<comment type="caution">
    <text evidence="1">The sequence shown here is derived from an EMBL/GenBank/DDBJ whole genome shotgun (WGS) entry which is preliminary data.</text>
</comment>
<evidence type="ECO:0000313" key="2">
    <source>
        <dbReference type="Proteomes" id="UP000314294"/>
    </source>
</evidence>
<gene>
    <name evidence="1" type="ORF">EYF80_024130</name>
</gene>
<dbReference type="AlphaFoldDB" id="A0A4Z2HJ33"/>
<dbReference type="Proteomes" id="UP000314294">
    <property type="component" value="Unassembled WGS sequence"/>
</dbReference>
<dbReference type="OrthoDB" id="412286at2759"/>
<evidence type="ECO:0000313" key="1">
    <source>
        <dbReference type="EMBL" id="TNN65601.1"/>
    </source>
</evidence>
<name>A0A4Z2HJ33_9TELE</name>
<sequence>MPRSRSRGGRVGPEVGGRWAGHTLVWRQLWEEPAAAAASPDGDGGSSSLDSLCSSLWRPRLMWVCRAAGVNHSLGRQLCRKGMQELKYARIT</sequence>
<dbReference type="EMBL" id="SRLO01000232">
    <property type="protein sequence ID" value="TNN65601.1"/>
    <property type="molecule type" value="Genomic_DNA"/>
</dbReference>
<proteinExistence type="predicted"/>
<organism evidence="1 2">
    <name type="scientific">Liparis tanakae</name>
    <name type="common">Tanaka's snailfish</name>
    <dbReference type="NCBI Taxonomy" id="230148"/>
    <lineage>
        <taxon>Eukaryota</taxon>
        <taxon>Metazoa</taxon>
        <taxon>Chordata</taxon>
        <taxon>Craniata</taxon>
        <taxon>Vertebrata</taxon>
        <taxon>Euteleostomi</taxon>
        <taxon>Actinopterygii</taxon>
        <taxon>Neopterygii</taxon>
        <taxon>Teleostei</taxon>
        <taxon>Neoteleostei</taxon>
        <taxon>Acanthomorphata</taxon>
        <taxon>Eupercaria</taxon>
        <taxon>Perciformes</taxon>
        <taxon>Cottioidei</taxon>
        <taxon>Cottales</taxon>
        <taxon>Liparidae</taxon>
        <taxon>Liparis</taxon>
    </lineage>
</organism>
<accession>A0A4Z2HJ33</accession>
<reference evidence="1 2" key="1">
    <citation type="submission" date="2019-03" db="EMBL/GenBank/DDBJ databases">
        <title>First draft genome of Liparis tanakae, snailfish: a comprehensive survey of snailfish specific genes.</title>
        <authorList>
            <person name="Kim W."/>
            <person name="Song I."/>
            <person name="Jeong J.-H."/>
            <person name="Kim D."/>
            <person name="Kim S."/>
            <person name="Ryu S."/>
            <person name="Song J.Y."/>
            <person name="Lee S.K."/>
        </authorList>
    </citation>
    <scope>NUCLEOTIDE SEQUENCE [LARGE SCALE GENOMIC DNA]</scope>
    <source>
        <tissue evidence="1">Muscle</tissue>
    </source>
</reference>
<keyword evidence="2" id="KW-1185">Reference proteome</keyword>